<gene>
    <name evidence="1" type="ORF">NPIL_358511</name>
</gene>
<dbReference type="AlphaFoldDB" id="A0A8X6QK84"/>
<dbReference type="Proteomes" id="UP000887013">
    <property type="component" value="Unassembled WGS sequence"/>
</dbReference>
<accession>A0A8X6QK84</accession>
<evidence type="ECO:0000313" key="2">
    <source>
        <dbReference type="Proteomes" id="UP000887013"/>
    </source>
</evidence>
<proteinExistence type="predicted"/>
<dbReference type="OrthoDB" id="6436487at2759"/>
<dbReference type="InterPro" id="IPR029030">
    <property type="entry name" value="Caspase-like_dom_sf"/>
</dbReference>
<reference evidence="1" key="1">
    <citation type="submission" date="2020-08" db="EMBL/GenBank/DDBJ databases">
        <title>Multicomponent nature underlies the extraordinary mechanical properties of spider dragline silk.</title>
        <authorList>
            <person name="Kono N."/>
            <person name="Nakamura H."/>
            <person name="Mori M."/>
            <person name="Yoshida Y."/>
            <person name="Ohtoshi R."/>
            <person name="Malay A.D."/>
            <person name="Moran D.A.P."/>
            <person name="Tomita M."/>
            <person name="Numata K."/>
            <person name="Arakawa K."/>
        </authorList>
    </citation>
    <scope>NUCLEOTIDE SEQUENCE</scope>
</reference>
<evidence type="ECO:0000313" key="1">
    <source>
        <dbReference type="EMBL" id="GFU23363.1"/>
    </source>
</evidence>
<comment type="caution">
    <text evidence="1">The sequence shown here is derived from an EMBL/GenBank/DDBJ whole genome shotgun (WGS) entry which is preliminary data.</text>
</comment>
<sequence length="117" mass="12942">AGQGFANVNCFICFVAGSAKGDYLYDSQNKKFYKQDLVEQFVGINCPLLVGKPKIFIFLLFPQKKTSKFSLLPCVSADSPDTLTRGNFIPVHADILEITITVKVKIIDGPKLALDER</sequence>
<name>A0A8X6QK84_NEPPI</name>
<protein>
    <submittedName>
        <fullName evidence="1">Uncharacterized protein</fullName>
    </submittedName>
</protein>
<feature type="non-terminal residue" evidence="1">
    <location>
        <position position="1"/>
    </location>
</feature>
<keyword evidence="2" id="KW-1185">Reference proteome</keyword>
<dbReference type="Gene3D" id="3.40.50.1460">
    <property type="match status" value="1"/>
</dbReference>
<organism evidence="1 2">
    <name type="scientific">Nephila pilipes</name>
    <name type="common">Giant wood spider</name>
    <name type="synonym">Nephila maculata</name>
    <dbReference type="NCBI Taxonomy" id="299642"/>
    <lineage>
        <taxon>Eukaryota</taxon>
        <taxon>Metazoa</taxon>
        <taxon>Ecdysozoa</taxon>
        <taxon>Arthropoda</taxon>
        <taxon>Chelicerata</taxon>
        <taxon>Arachnida</taxon>
        <taxon>Araneae</taxon>
        <taxon>Araneomorphae</taxon>
        <taxon>Entelegynae</taxon>
        <taxon>Araneoidea</taxon>
        <taxon>Nephilidae</taxon>
        <taxon>Nephila</taxon>
    </lineage>
</organism>
<dbReference type="EMBL" id="BMAW01127942">
    <property type="protein sequence ID" value="GFU23363.1"/>
    <property type="molecule type" value="Genomic_DNA"/>
</dbReference>
<dbReference type="SUPFAM" id="SSF52129">
    <property type="entry name" value="Caspase-like"/>
    <property type="match status" value="1"/>
</dbReference>